<dbReference type="EMBL" id="CP011770">
    <property type="protein sequence ID" value="AKM09286.1"/>
    <property type="molecule type" value="Genomic_DNA"/>
</dbReference>
<dbReference type="KEGG" id="cna:AB433_03705"/>
<gene>
    <name evidence="1" type="ORF">AB433_03705</name>
</gene>
<accession>A0A0G3XF67</accession>
<evidence type="ECO:0000313" key="1">
    <source>
        <dbReference type="EMBL" id="AKM09286.1"/>
    </source>
</evidence>
<evidence type="ECO:0000313" key="2">
    <source>
        <dbReference type="Proteomes" id="UP000035287"/>
    </source>
</evidence>
<dbReference type="PATRIC" id="fig|1348774.3.peg.771"/>
<protein>
    <submittedName>
        <fullName evidence="1">Uncharacterized protein</fullName>
    </submittedName>
</protein>
<dbReference type="AlphaFoldDB" id="A0A0G3XF67"/>
<dbReference type="RefSeq" id="WP_047819976.1">
    <property type="nucleotide sequence ID" value="NZ_CP011770.1"/>
</dbReference>
<dbReference type="InterPro" id="IPR021508">
    <property type="entry name" value="Gp17-like"/>
</dbReference>
<dbReference type="Gene3D" id="3.30.2000.30">
    <property type="match status" value="1"/>
</dbReference>
<keyword evidence="2" id="KW-1185">Reference proteome</keyword>
<organism evidence="1 2">
    <name type="scientific">Croceicoccus naphthovorans</name>
    <dbReference type="NCBI Taxonomy" id="1348774"/>
    <lineage>
        <taxon>Bacteria</taxon>
        <taxon>Pseudomonadati</taxon>
        <taxon>Pseudomonadota</taxon>
        <taxon>Alphaproteobacteria</taxon>
        <taxon>Sphingomonadales</taxon>
        <taxon>Erythrobacteraceae</taxon>
        <taxon>Croceicoccus</taxon>
    </lineage>
</organism>
<dbReference type="Pfam" id="PF11367">
    <property type="entry name" value="Tail_completion_gp17"/>
    <property type="match status" value="1"/>
</dbReference>
<proteinExistence type="predicted"/>
<name>A0A0G3XF67_9SPHN</name>
<dbReference type="Proteomes" id="UP000035287">
    <property type="component" value="Chromosome"/>
</dbReference>
<dbReference type="STRING" id="1348774.AB433_03705"/>
<reference evidence="1 2" key="1">
    <citation type="submission" date="2015-06" db="EMBL/GenBank/DDBJ databases">
        <authorList>
            <person name="Zeng Y."/>
            <person name="Huang Y."/>
        </authorList>
    </citation>
    <scope>NUCLEOTIDE SEQUENCE [LARGE SCALE GENOMIC DNA]</scope>
    <source>
        <strain evidence="1 2">PQ-2</strain>
    </source>
</reference>
<sequence length="129" mass="14259">MEIALRAALLGYLSNHPRLSTELNAISEEAPLRASLPWLAIVASASSDWSHKTGSGREVRIAIELQARGDDPETAGQLVAEIEKAVEDLPHDQTGFRIANIQFLRARTEQRGGTIRAVLLEYRFRILAN</sequence>
<dbReference type="InterPro" id="IPR053745">
    <property type="entry name" value="Viral_Tail_Comp_sf"/>
</dbReference>
<dbReference type="OrthoDB" id="7450850at2"/>